<organism evidence="7 10">
    <name type="scientific">Enterocloster aldenensis</name>
    <dbReference type="NCBI Taxonomy" id="358742"/>
    <lineage>
        <taxon>Bacteria</taxon>
        <taxon>Bacillati</taxon>
        <taxon>Bacillota</taxon>
        <taxon>Clostridia</taxon>
        <taxon>Lachnospirales</taxon>
        <taxon>Lachnospiraceae</taxon>
        <taxon>Enterocloster</taxon>
    </lineage>
</organism>
<evidence type="ECO:0000256" key="6">
    <source>
        <dbReference type="SAM" id="Phobius"/>
    </source>
</evidence>
<evidence type="ECO:0000256" key="5">
    <source>
        <dbReference type="ARBA" id="ARBA00023136"/>
    </source>
</evidence>
<protein>
    <submittedName>
        <fullName evidence="7">ABC transporter permease</fullName>
    </submittedName>
</protein>
<dbReference type="GO" id="GO:0005886">
    <property type="term" value="C:plasma membrane"/>
    <property type="evidence" value="ECO:0007669"/>
    <property type="project" value="UniProtKB-SubCell"/>
</dbReference>
<feature type="transmembrane region" description="Helical" evidence="6">
    <location>
        <begin position="95"/>
        <end position="121"/>
    </location>
</feature>
<evidence type="ECO:0000313" key="8">
    <source>
        <dbReference type="EMBL" id="NSJ51285.1"/>
    </source>
</evidence>
<name>A0AAW5BT97_9FIRM</name>
<keyword evidence="2" id="KW-1003">Cell membrane</keyword>
<feature type="transmembrane region" description="Helical" evidence="6">
    <location>
        <begin position="37"/>
        <end position="56"/>
    </location>
</feature>
<dbReference type="Pfam" id="PF02653">
    <property type="entry name" value="BPD_transp_2"/>
    <property type="match status" value="1"/>
</dbReference>
<dbReference type="GeneID" id="97209158"/>
<dbReference type="PANTHER" id="PTHR43370:SF1">
    <property type="entry name" value="GUANOSINE ABC TRANSPORTER PERMEASE PROTEIN NUPQ"/>
    <property type="match status" value="1"/>
</dbReference>
<evidence type="ECO:0000313" key="7">
    <source>
        <dbReference type="EMBL" id="MCG4746044.1"/>
    </source>
</evidence>
<keyword evidence="5 6" id="KW-0472">Membrane</keyword>
<keyword evidence="9" id="KW-1185">Reference proteome</keyword>
<gene>
    <name evidence="8" type="ORF">G5B36_21605</name>
    <name evidence="7" type="ORF">L0N08_11520</name>
</gene>
<comment type="caution">
    <text evidence="7">The sequence shown here is derived from an EMBL/GenBank/DDBJ whole genome shotgun (WGS) entry which is preliminary data.</text>
</comment>
<feature type="transmembrane region" description="Helical" evidence="6">
    <location>
        <begin position="271"/>
        <end position="289"/>
    </location>
</feature>
<feature type="transmembrane region" description="Helical" evidence="6">
    <location>
        <begin position="62"/>
        <end position="83"/>
    </location>
</feature>
<dbReference type="EMBL" id="JAAITT010000038">
    <property type="protein sequence ID" value="NSJ51285.1"/>
    <property type="molecule type" value="Genomic_DNA"/>
</dbReference>
<proteinExistence type="predicted"/>
<dbReference type="Proteomes" id="UP001299608">
    <property type="component" value="Unassembled WGS sequence"/>
</dbReference>
<dbReference type="InterPro" id="IPR001851">
    <property type="entry name" value="ABC_transp_permease"/>
</dbReference>
<evidence type="ECO:0000313" key="9">
    <source>
        <dbReference type="Proteomes" id="UP000669239"/>
    </source>
</evidence>
<keyword evidence="4 6" id="KW-1133">Transmembrane helix</keyword>
<accession>A0AAW5BT97</accession>
<sequence>MNSIITVMLISLLRLAIPIVICGIGNMYCEKSGVMNLGAEGMMISGAFGAVAGTYLTGSPWLGVLCGLLGGLAVGFAHGLICVEFGGYQNISGLGLNMLAAGLTSFCCRSLFGTGLSPAVASIQTTPFLKGIPGIGGFLQQFSPIAYITIALVAVSWYVVKYTTAGLRMTAIGDDPQTAVTAGIDIWKIRMGCVMLCGALAGLAGAYMSIGQLNIFMEDMTNGKGMLAVIAVKMGRWEPKRIVLIALLFGFFDALQLQMQMNNAFDFPPELIQTIPFVVGILILAMDSVTATNPQALAKPFLKNKYKF</sequence>
<evidence type="ECO:0000256" key="2">
    <source>
        <dbReference type="ARBA" id="ARBA00022475"/>
    </source>
</evidence>
<reference evidence="7" key="3">
    <citation type="submission" date="2022-01" db="EMBL/GenBank/DDBJ databases">
        <title>Collection of gut derived symbiotic bacterial strains cultured from healthy donors.</title>
        <authorList>
            <person name="Lin H."/>
            <person name="Kohout C."/>
            <person name="Waligurski E."/>
            <person name="Pamer E.G."/>
        </authorList>
    </citation>
    <scope>NUCLEOTIDE SEQUENCE</scope>
    <source>
        <strain evidence="7">DFI.6.55</strain>
    </source>
</reference>
<dbReference type="GO" id="GO:0022857">
    <property type="term" value="F:transmembrane transporter activity"/>
    <property type="evidence" value="ECO:0007669"/>
    <property type="project" value="InterPro"/>
</dbReference>
<dbReference type="CDD" id="cd06580">
    <property type="entry name" value="TM_PBP1_transp_TpRbsC_like"/>
    <property type="match status" value="1"/>
</dbReference>
<feature type="transmembrane region" description="Helical" evidence="6">
    <location>
        <begin position="6"/>
        <end position="25"/>
    </location>
</feature>
<dbReference type="Proteomes" id="UP000669239">
    <property type="component" value="Unassembled WGS sequence"/>
</dbReference>
<reference evidence="8 9" key="1">
    <citation type="journal article" date="2020" name="Cell Host Microbe">
        <title>Functional and Genomic Variation between Human-Derived Isolates of Lachnospiraceae Reveals Inter- and Intra-Species Diversity.</title>
        <authorList>
            <person name="Sorbara M.T."/>
            <person name="Littmann E.R."/>
            <person name="Fontana E."/>
            <person name="Moody T.U."/>
            <person name="Kohout C.E."/>
            <person name="Gjonbalaj M."/>
            <person name="Eaton V."/>
            <person name="Seok R."/>
            <person name="Leiner I.M."/>
            <person name="Pamer E.G."/>
        </authorList>
    </citation>
    <scope>NUCLEOTIDE SEQUENCE [LARGE SCALE GENOMIC DNA]</scope>
    <source>
        <strain evidence="8 9">MSK.1.17</strain>
    </source>
</reference>
<dbReference type="AlphaFoldDB" id="A0AAW5BT97"/>
<evidence type="ECO:0000256" key="4">
    <source>
        <dbReference type="ARBA" id="ARBA00022989"/>
    </source>
</evidence>
<evidence type="ECO:0000256" key="1">
    <source>
        <dbReference type="ARBA" id="ARBA00004651"/>
    </source>
</evidence>
<evidence type="ECO:0000256" key="3">
    <source>
        <dbReference type="ARBA" id="ARBA00022692"/>
    </source>
</evidence>
<dbReference type="RefSeq" id="WP_165641386.1">
    <property type="nucleotide sequence ID" value="NZ_BAABZL010000001.1"/>
</dbReference>
<comment type="subcellular location">
    <subcellularLocation>
        <location evidence="1">Cell membrane</location>
        <topology evidence="1">Multi-pass membrane protein</topology>
    </subcellularLocation>
</comment>
<dbReference type="PANTHER" id="PTHR43370">
    <property type="entry name" value="SUGAR ABC TRANSPORTER INTEGRAL MEMBRANE PROTEIN-RELATED"/>
    <property type="match status" value="1"/>
</dbReference>
<reference evidence="8" key="2">
    <citation type="submission" date="2020-02" db="EMBL/GenBank/DDBJ databases">
        <authorList>
            <person name="Littmann E."/>
            <person name="Sorbara M."/>
        </authorList>
    </citation>
    <scope>NUCLEOTIDE SEQUENCE</scope>
    <source>
        <strain evidence="8">MSK.1.17</strain>
    </source>
</reference>
<evidence type="ECO:0000313" key="10">
    <source>
        <dbReference type="Proteomes" id="UP001299608"/>
    </source>
</evidence>
<dbReference type="EMBL" id="JAKNGE010000012">
    <property type="protein sequence ID" value="MCG4746044.1"/>
    <property type="molecule type" value="Genomic_DNA"/>
</dbReference>
<keyword evidence="3 6" id="KW-0812">Transmembrane</keyword>
<feature type="transmembrane region" description="Helical" evidence="6">
    <location>
        <begin position="141"/>
        <end position="160"/>
    </location>
</feature>